<keyword evidence="1" id="KW-0812">Transmembrane</keyword>
<proteinExistence type="predicted"/>
<feature type="transmembrane region" description="Helical" evidence="1">
    <location>
        <begin position="380"/>
        <end position="404"/>
    </location>
</feature>
<feature type="transmembrane region" description="Helical" evidence="1">
    <location>
        <begin position="154"/>
        <end position="175"/>
    </location>
</feature>
<protein>
    <submittedName>
        <fullName evidence="2">Citrate transporter</fullName>
    </submittedName>
</protein>
<dbReference type="Proteomes" id="UP001268896">
    <property type="component" value="Unassembled WGS sequence"/>
</dbReference>
<accession>A0AAW8UPH2</accession>
<feature type="transmembrane region" description="Helical" evidence="1">
    <location>
        <begin position="112"/>
        <end position="142"/>
    </location>
</feature>
<feature type="transmembrane region" description="Helical" evidence="1">
    <location>
        <begin position="328"/>
        <end position="350"/>
    </location>
</feature>
<keyword evidence="1" id="KW-1133">Transmembrane helix</keyword>
<evidence type="ECO:0000256" key="1">
    <source>
        <dbReference type="SAM" id="Phobius"/>
    </source>
</evidence>
<sequence>MDSLIGLLLVVSFGGMVFYCIKGYNLMIGFIVMATLWVLLPLIGNVISPNPAFENLPFTEMLAQVYQQAPERWGASQMNIFVGAFFGRILLETGIATTIIRKSVELGGDSPAIILVIVNLITGFIFSSMSGAGSVIAIAVIVLPILFSIGIPKVVAFFSFSASVAAGVFLNPINFTQYQAFFGNVNGGIDYTYNDYFSFGLLAFFVMILVSSIFAIGYLRVESLTYAWAVGEEPKVHDVPSLALLTPFIPVVGVIVFQFPVIFCFIGASLYALWICGVLKDGFRKDSQILTRIFADGVKDTATLVAFWMTLAMFNAAATFAAPYFESLLGGIIPMHPLALCLLFGFLAPLTWFRGPLSLIGCGAALLAVISNQTNYPVTFLYPLFISNMIGMGHFDLTISWNAWGLGFNNINTRDYMKVAFLPGIVISLILEVATFLLYSPI</sequence>
<feature type="transmembrane region" description="Helical" evidence="1">
    <location>
        <begin position="28"/>
        <end position="47"/>
    </location>
</feature>
<dbReference type="AlphaFoldDB" id="A0AAW8UPH2"/>
<gene>
    <name evidence="2" type="ORF">P7I32_04760</name>
</gene>
<feature type="transmembrane region" description="Helical" evidence="1">
    <location>
        <begin position="248"/>
        <end position="279"/>
    </location>
</feature>
<feature type="transmembrane region" description="Helical" evidence="1">
    <location>
        <begin position="300"/>
        <end position="322"/>
    </location>
</feature>
<feature type="transmembrane region" description="Helical" evidence="1">
    <location>
        <begin position="416"/>
        <end position="439"/>
    </location>
</feature>
<evidence type="ECO:0000313" key="2">
    <source>
        <dbReference type="EMBL" id="MDT2963908.1"/>
    </source>
</evidence>
<dbReference type="RefSeq" id="WP_153883619.1">
    <property type="nucleotide sequence ID" value="NZ_JADKZT010000002.1"/>
</dbReference>
<evidence type="ECO:0000313" key="3">
    <source>
        <dbReference type="Proteomes" id="UP001268896"/>
    </source>
</evidence>
<comment type="caution">
    <text evidence="2">The sequence shown here is derived from an EMBL/GenBank/DDBJ whole genome shotgun (WGS) entry which is preliminary data.</text>
</comment>
<feature type="transmembrane region" description="Helical" evidence="1">
    <location>
        <begin position="196"/>
        <end position="219"/>
    </location>
</feature>
<feature type="transmembrane region" description="Helical" evidence="1">
    <location>
        <begin position="80"/>
        <end position="100"/>
    </location>
</feature>
<reference evidence="2" key="1">
    <citation type="submission" date="2023-03" db="EMBL/GenBank/DDBJ databases">
        <authorList>
            <person name="Shen W."/>
            <person name="Cai J."/>
        </authorList>
    </citation>
    <scope>NUCLEOTIDE SEQUENCE</scope>
    <source>
        <strain evidence="2">K72-2</strain>
    </source>
</reference>
<feature type="transmembrane region" description="Helical" evidence="1">
    <location>
        <begin position="6"/>
        <end position="21"/>
    </location>
</feature>
<organism evidence="2 3">
    <name type="scientific">Enterococcus casseliflavus</name>
    <name type="common">Enterococcus flavescens</name>
    <dbReference type="NCBI Taxonomy" id="37734"/>
    <lineage>
        <taxon>Bacteria</taxon>
        <taxon>Bacillati</taxon>
        <taxon>Bacillota</taxon>
        <taxon>Bacilli</taxon>
        <taxon>Lactobacillales</taxon>
        <taxon>Enterococcaceae</taxon>
        <taxon>Enterococcus</taxon>
    </lineage>
</organism>
<keyword evidence="1" id="KW-0472">Membrane</keyword>
<feature type="transmembrane region" description="Helical" evidence="1">
    <location>
        <begin position="357"/>
        <end position="374"/>
    </location>
</feature>
<name>A0AAW8UPH2_ENTCA</name>
<dbReference type="EMBL" id="JARQDV010000002">
    <property type="protein sequence ID" value="MDT2963908.1"/>
    <property type="molecule type" value="Genomic_DNA"/>
</dbReference>